<proteinExistence type="inferred from homology"/>
<evidence type="ECO:0000256" key="5">
    <source>
        <dbReference type="ARBA" id="ARBA00009433"/>
    </source>
</evidence>
<dbReference type="EC" id="1.3.5.1" evidence="6"/>
<evidence type="ECO:0000256" key="17">
    <source>
        <dbReference type="ARBA" id="ARBA00033304"/>
    </source>
</evidence>
<keyword evidence="22" id="KW-1185">Reference proteome</keyword>
<dbReference type="PROSITE" id="PS51379">
    <property type="entry name" value="4FE4S_FER_2"/>
    <property type="match status" value="1"/>
</dbReference>
<feature type="domain" description="4Fe-4S ferredoxin-type" evidence="20">
    <location>
        <begin position="207"/>
        <end position="237"/>
    </location>
</feature>
<dbReference type="PANTHER" id="PTHR11921">
    <property type="entry name" value="SUCCINATE DEHYDROGENASE IRON-SULFUR PROTEIN"/>
    <property type="match status" value="1"/>
</dbReference>
<dbReference type="Pfam" id="PF13534">
    <property type="entry name" value="Fer4_17"/>
    <property type="match status" value="1"/>
</dbReference>
<keyword evidence="13" id="KW-0560">Oxidoreductase</keyword>
<dbReference type="Gene3D" id="1.10.1060.10">
    <property type="entry name" value="Alpha-helical ferredoxin"/>
    <property type="match status" value="1"/>
</dbReference>
<dbReference type="InterPro" id="IPR050573">
    <property type="entry name" value="SDH/FRD_Iron-Sulfur"/>
</dbReference>
<evidence type="ECO:0000256" key="14">
    <source>
        <dbReference type="ARBA" id="ARBA00023004"/>
    </source>
</evidence>
<evidence type="ECO:0000256" key="19">
    <source>
        <dbReference type="ARBA" id="ARBA00049220"/>
    </source>
</evidence>
<evidence type="ECO:0000256" key="6">
    <source>
        <dbReference type="ARBA" id="ARBA00012792"/>
    </source>
</evidence>
<dbReference type="GO" id="GO:0008177">
    <property type="term" value="F:succinate dehydrogenase (quinone) activity"/>
    <property type="evidence" value="ECO:0007669"/>
    <property type="project" value="UniProtKB-EC"/>
</dbReference>
<accession>A0A0V0QHX1</accession>
<dbReference type="GO" id="GO:0006099">
    <property type="term" value="P:tricarboxylic acid cycle"/>
    <property type="evidence" value="ECO:0007669"/>
    <property type="project" value="UniProtKB-UniPathway"/>
</dbReference>
<dbReference type="SUPFAM" id="SSF54292">
    <property type="entry name" value="2Fe-2S ferredoxin-like"/>
    <property type="match status" value="1"/>
</dbReference>
<evidence type="ECO:0000313" key="21">
    <source>
        <dbReference type="EMBL" id="KRX01796.1"/>
    </source>
</evidence>
<comment type="cofactor">
    <cofactor evidence="2">
        <name>[4Fe-4S] cluster</name>
        <dbReference type="ChEBI" id="CHEBI:49883"/>
    </cofactor>
</comment>
<organism evidence="21 22">
    <name type="scientific">Pseudocohnilembus persalinus</name>
    <name type="common">Ciliate</name>
    <dbReference type="NCBI Taxonomy" id="266149"/>
    <lineage>
        <taxon>Eukaryota</taxon>
        <taxon>Sar</taxon>
        <taxon>Alveolata</taxon>
        <taxon>Ciliophora</taxon>
        <taxon>Intramacronucleata</taxon>
        <taxon>Oligohymenophorea</taxon>
        <taxon>Scuticociliatia</taxon>
        <taxon>Philasterida</taxon>
        <taxon>Pseudocohnilembidae</taxon>
        <taxon>Pseudocohnilembus</taxon>
    </lineage>
</organism>
<evidence type="ECO:0000256" key="7">
    <source>
        <dbReference type="ARBA" id="ARBA00022448"/>
    </source>
</evidence>
<reference evidence="21 22" key="1">
    <citation type="journal article" date="2015" name="Sci. Rep.">
        <title>Genome of the facultative scuticociliatosis pathogen Pseudocohnilembus persalinus provides insight into its virulence through horizontal gene transfer.</title>
        <authorList>
            <person name="Xiong J."/>
            <person name="Wang G."/>
            <person name="Cheng J."/>
            <person name="Tian M."/>
            <person name="Pan X."/>
            <person name="Warren A."/>
            <person name="Jiang C."/>
            <person name="Yuan D."/>
            <person name="Miao W."/>
        </authorList>
    </citation>
    <scope>NUCLEOTIDE SEQUENCE [LARGE SCALE GENOMIC DNA]</scope>
    <source>
        <strain evidence="21">36N120E</strain>
    </source>
</reference>
<evidence type="ECO:0000256" key="3">
    <source>
        <dbReference type="ARBA" id="ARBA00004443"/>
    </source>
</evidence>
<dbReference type="InterPro" id="IPR017900">
    <property type="entry name" value="4Fe4S_Fe_S_CS"/>
</dbReference>
<evidence type="ECO:0000259" key="20">
    <source>
        <dbReference type="PROSITE" id="PS51379"/>
    </source>
</evidence>
<evidence type="ECO:0000256" key="2">
    <source>
        <dbReference type="ARBA" id="ARBA00001966"/>
    </source>
</evidence>
<dbReference type="InterPro" id="IPR004489">
    <property type="entry name" value="Succ_DH/fum_Rdtase_Fe-S"/>
</dbReference>
<dbReference type="InterPro" id="IPR006058">
    <property type="entry name" value="2Fe2S_fd_BS"/>
</dbReference>
<evidence type="ECO:0000256" key="9">
    <source>
        <dbReference type="ARBA" id="ARBA00022532"/>
    </source>
</evidence>
<evidence type="ECO:0000256" key="8">
    <source>
        <dbReference type="ARBA" id="ARBA00022485"/>
    </source>
</evidence>
<evidence type="ECO:0000256" key="11">
    <source>
        <dbReference type="ARBA" id="ARBA00022723"/>
    </source>
</evidence>
<dbReference type="FunCoup" id="A0A0V0QHX1">
    <property type="interactions" value="250"/>
</dbReference>
<dbReference type="PROSITE" id="PS00197">
    <property type="entry name" value="2FE2S_FER_1"/>
    <property type="match status" value="1"/>
</dbReference>
<dbReference type="GO" id="GO:0009055">
    <property type="term" value="F:electron transfer activity"/>
    <property type="evidence" value="ECO:0007669"/>
    <property type="project" value="InterPro"/>
</dbReference>
<dbReference type="EMBL" id="LDAU01000163">
    <property type="protein sequence ID" value="KRX01796.1"/>
    <property type="molecule type" value="Genomic_DNA"/>
</dbReference>
<gene>
    <name evidence="21" type="ORF">PPERSA_00506</name>
</gene>
<keyword evidence="10" id="KW-0001">2Fe-2S</keyword>
<sequence length="314" mass="36376">MFKKLNNLIVRQNQLQKFNFGGAHHHKAVDANNATQNFIESVSGTIKGLANANYVEEFDKTLTAEQKSQMKRFLIFRYDPENPQDNARYVSYYFDISKCMPMYLDALLYIKNNMDSTLSLRRSCREGICGSCAMNCDGLHTLACVRAFDRDLTTPCVVSPLGHMFVLKDLVVDMTNFYVQYRMITPYLKRKTPKAEGQKEYYQSIEDRQKLDGLYECVLCACCSTACPSYWWHPDQYLGPAILQQAYRWIVDSRDEYTEERIEQIAEDVRLDDCQQIGMCTVTCPKSLNPQESLADLMVKVKEVRKRRLEEEAL</sequence>
<protein>
    <recommendedName>
        <fullName evidence="6">succinate dehydrogenase</fullName>
        <ecNumber evidence="6">1.3.5.1</ecNumber>
    </recommendedName>
    <alternativeName>
        <fullName evidence="17">Iron-sulfur subunit of complex II</fullName>
    </alternativeName>
</protein>
<comment type="subcellular location">
    <subcellularLocation>
        <location evidence="3">Mitochondrion inner membrane</location>
        <topology evidence="3">Peripheral membrane protein</topology>
        <orientation evidence="3">Matrix side</orientation>
    </subcellularLocation>
</comment>
<keyword evidence="8" id="KW-0004">4Fe-4S</keyword>
<evidence type="ECO:0000256" key="18">
    <source>
        <dbReference type="ARBA" id="ARBA00034078"/>
    </source>
</evidence>
<keyword evidence="14" id="KW-0408">Iron</keyword>
<evidence type="ECO:0000256" key="1">
    <source>
        <dbReference type="ARBA" id="ARBA00001927"/>
    </source>
</evidence>
<evidence type="ECO:0000256" key="10">
    <source>
        <dbReference type="ARBA" id="ARBA00022714"/>
    </source>
</evidence>
<dbReference type="PANTHER" id="PTHR11921:SF29">
    <property type="entry name" value="SUCCINATE DEHYDROGENASE [UBIQUINONE] IRON-SULFUR SUBUNIT, MITOCHONDRIAL"/>
    <property type="match status" value="1"/>
</dbReference>
<evidence type="ECO:0000256" key="16">
    <source>
        <dbReference type="ARBA" id="ARBA00023291"/>
    </source>
</evidence>
<dbReference type="NCBIfam" id="NF004616">
    <property type="entry name" value="PRK05950.1"/>
    <property type="match status" value="1"/>
</dbReference>
<dbReference type="GO" id="GO:0005743">
    <property type="term" value="C:mitochondrial inner membrane"/>
    <property type="evidence" value="ECO:0007669"/>
    <property type="project" value="UniProtKB-SubCell"/>
</dbReference>
<dbReference type="InterPro" id="IPR012675">
    <property type="entry name" value="Beta-grasp_dom_sf"/>
</dbReference>
<dbReference type="InterPro" id="IPR025192">
    <property type="entry name" value="Succ_DH/fum_Rdtase_N"/>
</dbReference>
<evidence type="ECO:0000256" key="15">
    <source>
        <dbReference type="ARBA" id="ARBA00023014"/>
    </source>
</evidence>
<comment type="catalytic activity">
    <reaction evidence="19">
        <text>a quinone + succinate = fumarate + a quinol</text>
        <dbReference type="Rhea" id="RHEA:40523"/>
        <dbReference type="ChEBI" id="CHEBI:24646"/>
        <dbReference type="ChEBI" id="CHEBI:29806"/>
        <dbReference type="ChEBI" id="CHEBI:30031"/>
        <dbReference type="ChEBI" id="CHEBI:132124"/>
        <dbReference type="EC" id="1.3.5.1"/>
    </reaction>
</comment>
<keyword evidence="15" id="KW-0411">Iron-sulfur</keyword>
<dbReference type="OrthoDB" id="294352at2759"/>
<evidence type="ECO:0000256" key="4">
    <source>
        <dbReference type="ARBA" id="ARBA00004788"/>
    </source>
</evidence>
<dbReference type="InterPro" id="IPR017896">
    <property type="entry name" value="4Fe4S_Fe-S-bd"/>
</dbReference>
<keyword evidence="11" id="KW-0479">Metal-binding</keyword>
<comment type="pathway">
    <text evidence="4">Carbohydrate metabolism; tricarboxylic acid cycle; fumarate from succinate (eukaryal route): step 1/1.</text>
</comment>
<dbReference type="UniPathway" id="UPA00223">
    <property type="reaction ID" value="UER01006"/>
</dbReference>
<dbReference type="FunFam" id="1.10.1060.10:FF:000001">
    <property type="entry name" value="Succinate dehydrogenase iron-sulfur subunit SdhB"/>
    <property type="match status" value="1"/>
</dbReference>
<keyword evidence="7" id="KW-0813">Transport</keyword>
<comment type="cofactor">
    <cofactor evidence="18">
        <name>[2Fe-2S] cluster</name>
        <dbReference type="ChEBI" id="CHEBI:190135"/>
    </cofactor>
</comment>
<dbReference type="InterPro" id="IPR009051">
    <property type="entry name" value="Helical_ferredxn"/>
</dbReference>
<evidence type="ECO:0000256" key="12">
    <source>
        <dbReference type="ARBA" id="ARBA00022982"/>
    </source>
</evidence>
<name>A0A0V0QHX1_PSEPJ</name>
<dbReference type="GO" id="GO:0046872">
    <property type="term" value="F:metal ion binding"/>
    <property type="evidence" value="ECO:0007669"/>
    <property type="project" value="UniProtKB-KW"/>
</dbReference>
<dbReference type="InterPro" id="IPR036010">
    <property type="entry name" value="2Fe-2S_ferredoxin-like_sf"/>
</dbReference>
<dbReference type="AlphaFoldDB" id="A0A0V0QHX1"/>
<dbReference type="Gene3D" id="3.10.20.30">
    <property type="match status" value="1"/>
</dbReference>
<comment type="cofactor">
    <cofactor evidence="1">
        <name>[3Fe-4S] cluster</name>
        <dbReference type="ChEBI" id="CHEBI:21137"/>
    </cofactor>
</comment>
<evidence type="ECO:0000313" key="22">
    <source>
        <dbReference type="Proteomes" id="UP000054937"/>
    </source>
</evidence>
<keyword evidence="9" id="KW-0816">Tricarboxylic acid cycle</keyword>
<dbReference type="GO" id="GO:0022904">
    <property type="term" value="P:respiratory electron transport chain"/>
    <property type="evidence" value="ECO:0007669"/>
    <property type="project" value="TreeGrafter"/>
</dbReference>
<dbReference type="OMA" id="DGQYFGP"/>
<dbReference type="PROSITE" id="PS00198">
    <property type="entry name" value="4FE4S_FER_1"/>
    <property type="match status" value="1"/>
</dbReference>
<comment type="similarity">
    <text evidence="5">Belongs to the succinate dehydrogenase/fumarate reductase iron-sulfur protein family.</text>
</comment>
<dbReference type="Proteomes" id="UP000054937">
    <property type="component" value="Unassembled WGS sequence"/>
</dbReference>
<dbReference type="GO" id="GO:0051539">
    <property type="term" value="F:4 iron, 4 sulfur cluster binding"/>
    <property type="evidence" value="ECO:0007669"/>
    <property type="project" value="UniProtKB-KW"/>
</dbReference>
<dbReference type="NCBIfam" id="TIGR00384">
    <property type="entry name" value="dhsB"/>
    <property type="match status" value="1"/>
</dbReference>
<evidence type="ECO:0000256" key="13">
    <source>
        <dbReference type="ARBA" id="ARBA00023002"/>
    </source>
</evidence>
<keyword evidence="16" id="KW-0003">3Fe-4S</keyword>
<dbReference type="Pfam" id="PF13085">
    <property type="entry name" value="Fer2_3"/>
    <property type="match status" value="1"/>
</dbReference>
<dbReference type="InParanoid" id="A0A0V0QHX1"/>
<dbReference type="SUPFAM" id="SSF46548">
    <property type="entry name" value="alpha-helical ferredoxin"/>
    <property type="match status" value="1"/>
</dbReference>
<dbReference type="GO" id="GO:0051537">
    <property type="term" value="F:2 iron, 2 sulfur cluster binding"/>
    <property type="evidence" value="ECO:0007669"/>
    <property type="project" value="UniProtKB-KW"/>
</dbReference>
<dbReference type="GO" id="GO:0051538">
    <property type="term" value="F:3 iron, 4 sulfur cluster binding"/>
    <property type="evidence" value="ECO:0007669"/>
    <property type="project" value="UniProtKB-KW"/>
</dbReference>
<comment type="caution">
    <text evidence="21">The sequence shown here is derived from an EMBL/GenBank/DDBJ whole genome shotgun (WGS) entry which is preliminary data.</text>
</comment>
<keyword evidence="12" id="KW-0249">Electron transport</keyword>